<reference evidence="2 3" key="1">
    <citation type="submission" date="2015-08" db="EMBL/GenBank/DDBJ databases">
        <title>Next Generation Sequencing and Analysis of the Genome of Puccinia sorghi L Schw, the Causal Agent of Maize Common Rust.</title>
        <authorList>
            <person name="Rochi L."/>
            <person name="Burguener G."/>
            <person name="Darino M."/>
            <person name="Turjanski A."/>
            <person name="Kreff E."/>
            <person name="Dieguez M.J."/>
            <person name="Sacco F."/>
        </authorList>
    </citation>
    <scope>NUCLEOTIDE SEQUENCE [LARGE SCALE GENOMIC DNA]</scope>
    <source>
        <strain evidence="2 3">RO10H11247</strain>
    </source>
</reference>
<proteinExistence type="predicted"/>
<feature type="non-terminal residue" evidence="2">
    <location>
        <position position="1"/>
    </location>
</feature>
<name>A0A0L6UDU3_9BASI</name>
<comment type="caution">
    <text evidence="2">The sequence shown here is derived from an EMBL/GenBank/DDBJ whole genome shotgun (WGS) entry which is preliminary data.</text>
</comment>
<evidence type="ECO:0000256" key="1">
    <source>
        <dbReference type="SAM" id="MobiDB-lite"/>
    </source>
</evidence>
<dbReference type="OrthoDB" id="2512596at2759"/>
<feature type="region of interest" description="Disordered" evidence="1">
    <location>
        <begin position="1"/>
        <end position="27"/>
    </location>
</feature>
<sequence>CNQKTSGCRNRATKGHPSVPSIVQVSKFSSKPQTSDYALGQRLDSRISELKETGSKTTEAVFLNQSNSSKQCKARYHNPKQYKNHLSEKCWHLHPEVAPEWWRDSQEEWKASKEKDKKNYFMSFFDSRCLGTHFQ</sequence>
<gene>
    <name evidence="2" type="ORF">VP01_7040g1</name>
</gene>
<accession>A0A0L6UDU3</accession>
<dbReference type="Proteomes" id="UP000037035">
    <property type="component" value="Unassembled WGS sequence"/>
</dbReference>
<keyword evidence="3" id="KW-1185">Reference proteome</keyword>
<protein>
    <submittedName>
        <fullName evidence="2">Uncharacterized protein</fullName>
    </submittedName>
</protein>
<evidence type="ECO:0000313" key="2">
    <source>
        <dbReference type="EMBL" id="KNZ46691.1"/>
    </source>
</evidence>
<dbReference type="AlphaFoldDB" id="A0A0L6UDU3"/>
<evidence type="ECO:0000313" key="3">
    <source>
        <dbReference type="Proteomes" id="UP000037035"/>
    </source>
</evidence>
<dbReference type="VEuPathDB" id="FungiDB:VP01_7040g1"/>
<organism evidence="2 3">
    <name type="scientific">Puccinia sorghi</name>
    <dbReference type="NCBI Taxonomy" id="27349"/>
    <lineage>
        <taxon>Eukaryota</taxon>
        <taxon>Fungi</taxon>
        <taxon>Dikarya</taxon>
        <taxon>Basidiomycota</taxon>
        <taxon>Pucciniomycotina</taxon>
        <taxon>Pucciniomycetes</taxon>
        <taxon>Pucciniales</taxon>
        <taxon>Pucciniaceae</taxon>
        <taxon>Puccinia</taxon>
    </lineage>
</organism>
<dbReference type="EMBL" id="LAVV01012429">
    <property type="protein sequence ID" value="KNZ46691.1"/>
    <property type="molecule type" value="Genomic_DNA"/>
</dbReference>